<dbReference type="PANTHER" id="PTHR42756:SF1">
    <property type="entry name" value="TRANSCRIPTIONAL REPRESSOR OF EMRAB OPERON"/>
    <property type="match status" value="1"/>
</dbReference>
<dbReference type="STRING" id="1441095.AM592_16840"/>
<reference evidence="6" key="1">
    <citation type="submission" date="2015-08" db="EMBL/GenBank/DDBJ databases">
        <title>Genome sequencing project for genomic taxonomy and phylogenomics of Bacillus-like bacteria.</title>
        <authorList>
            <person name="Liu B."/>
            <person name="Wang J."/>
            <person name="Zhu Y."/>
            <person name="Liu G."/>
            <person name="Chen Q."/>
            <person name="Chen Z."/>
            <person name="Lan J."/>
            <person name="Che J."/>
            <person name="Ge C."/>
            <person name="Shi H."/>
            <person name="Pan Z."/>
            <person name="Liu X."/>
        </authorList>
    </citation>
    <scope>NUCLEOTIDE SEQUENCE [LARGE SCALE GENOMIC DNA]</scope>
    <source>
        <strain evidence="6">FJAT-4402</strain>
    </source>
</reference>
<dbReference type="Gene3D" id="1.10.10.10">
    <property type="entry name" value="Winged helix-like DNA-binding domain superfamily/Winged helix DNA-binding domain"/>
    <property type="match status" value="1"/>
</dbReference>
<accession>A0A0M4GBF7</accession>
<dbReference type="PATRIC" id="fig|1441095.3.peg.3731"/>
<evidence type="ECO:0000256" key="2">
    <source>
        <dbReference type="ARBA" id="ARBA00023125"/>
    </source>
</evidence>
<evidence type="ECO:0000313" key="6">
    <source>
        <dbReference type="Proteomes" id="UP000067625"/>
    </source>
</evidence>
<evidence type="ECO:0000256" key="1">
    <source>
        <dbReference type="ARBA" id="ARBA00023015"/>
    </source>
</evidence>
<dbReference type="InterPro" id="IPR036390">
    <property type="entry name" value="WH_DNA-bd_sf"/>
</dbReference>
<dbReference type="Pfam" id="PF01047">
    <property type="entry name" value="MarR"/>
    <property type="match status" value="1"/>
</dbReference>
<dbReference type="InterPro" id="IPR036388">
    <property type="entry name" value="WH-like_DNA-bd_sf"/>
</dbReference>
<keyword evidence="3" id="KW-0804">Transcription</keyword>
<dbReference type="GO" id="GO:0003677">
    <property type="term" value="F:DNA binding"/>
    <property type="evidence" value="ECO:0007669"/>
    <property type="project" value="UniProtKB-KW"/>
</dbReference>
<sequence>MNNNKIQSNNHNSSKTGSQNLGRLIMKLRQLERHPRTFGEGGPLTPSEIHTIDAIGCEGGILMSELAARLSITKGAVTQIFRRLESKGLVKRSPHANDSRAVIISLTEKGKNAFRVHEELHLNFYKELSAQLDEKEIQIFEKCIQKLNEFLEK</sequence>
<dbReference type="EMBL" id="CP012600">
    <property type="protein sequence ID" value="ALC83053.1"/>
    <property type="molecule type" value="Genomic_DNA"/>
</dbReference>
<evidence type="ECO:0000313" key="5">
    <source>
        <dbReference type="EMBL" id="ALC83053.1"/>
    </source>
</evidence>
<feature type="domain" description="HTH marR-type" evidence="4">
    <location>
        <begin position="14"/>
        <end position="149"/>
    </location>
</feature>
<dbReference type="PROSITE" id="PS50995">
    <property type="entry name" value="HTH_MARR_2"/>
    <property type="match status" value="1"/>
</dbReference>
<evidence type="ECO:0000256" key="3">
    <source>
        <dbReference type="ARBA" id="ARBA00023163"/>
    </source>
</evidence>
<dbReference type="Proteomes" id="UP000067625">
    <property type="component" value="Chromosome"/>
</dbReference>
<protein>
    <submittedName>
        <fullName evidence="5">MarR family transcriptional regulator</fullName>
    </submittedName>
</protein>
<dbReference type="GO" id="GO:0003700">
    <property type="term" value="F:DNA-binding transcription factor activity"/>
    <property type="evidence" value="ECO:0007669"/>
    <property type="project" value="InterPro"/>
</dbReference>
<dbReference type="AlphaFoldDB" id="A0A0M4GBF7"/>
<dbReference type="PRINTS" id="PR00598">
    <property type="entry name" value="HTHMARR"/>
</dbReference>
<dbReference type="InterPro" id="IPR000835">
    <property type="entry name" value="HTH_MarR-typ"/>
</dbReference>
<gene>
    <name evidence="5" type="ORF">AM592_16840</name>
</gene>
<dbReference type="SMART" id="SM00347">
    <property type="entry name" value="HTH_MARR"/>
    <property type="match status" value="1"/>
</dbReference>
<proteinExistence type="predicted"/>
<keyword evidence="1" id="KW-0805">Transcription regulation</keyword>
<name>A0A0M4GBF7_9BACI</name>
<organism evidence="5 6">
    <name type="scientific">Bacillus gobiensis</name>
    <dbReference type="NCBI Taxonomy" id="1441095"/>
    <lineage>
        <taxon>Bacteria</taxon>
        <taxon>Bacillati</taxon>
        <taxon>Bacillota</taxon>
        <taxon>Bacilli</taxon>
        <taxon>Bacillales</taxon>
        <taxon>Bacillaceae</taxon>
        <taxon>Bacillus</taxon>
    </lineage>
</organism>
<dbReference type="SUPFAM" id="SSF46785">
    <property type="entry name" value="Winged helix' DNA-binding domain"/>
    <property type="match status" value="1"/>
</dbReference>
<reference evidence="5 6" key="2">
    <citation type="journal article" date="2016" name="Int. J. Syst. Evol. Microbiol.">
        <title>Bacillus gobiensis sp. nov., isolated from a soil sample.</title>
        <authorList>
            <person name="Liu B."/>
            <person name="Liu G.H."/>
            <person name="Cetin S."/>
            <person name="Schumann P."/>
            <person name="Pan Z.Z."/>
            <person name="Chen Q.Q."/>
        </authorList>
    </citation>
    <scope>NUCLEOTIDE SEQUENCE [LARGE SCALE GENOMIC DNA]</scope>
    <source>
        <strain evidence="5 6">FJAT-4402</strain>
    </source>
</reference>
<dbReference type="PANTHER" id="PTHR42756">
    <property type="entry name" value="TRANSCRIPTIONAL REGULATOR, MARR"/>
    <property type="match status" value="1"/>
</dbReference>
<keyword evidence="2" id="KW-0238">DNA-binding</keyword>
<keyword evidence="6" id="KW-1185">Reference proteome</keyword>
<evidence type="ECO:0000259" key="4">
    <source>
        <dbReference type="PROSITE" id="PS50995"/>
    </source>
</evidence>